<comment type="caution">
    <text evidence="1">The sequence shown here is derived from an EMBL/GenBank/DDBJ whole genome shotgun (WGS) entry which is preliminary data.</text>
</comment>
<gene>
    <name evidence="1" type="ORF">ABT39_MTgene1112</name>
</gene>
<keyword evidence="1" id="KW-0496">Mitochondrion</keyword>
<reference evidence="1" key="1">
    <citation type="journal article" date="2015" name="Genome Biol. Evol.">
        <title>Organellar Genomes of White Spruce (Picea glauca): Assembly and Annotation.</title>
        <authorList>
            <person name="Jackman S.D."/>
            <person name="Warren R.L."/>
            <person name="Gibb E.A."/>
            <person name="Vandervalk B.P."/>
            <person name="Mohamadi H."/>
            <person name="Chu J."/>
            <person name="Raymond A."/>
            <person name="Pleasance S."/>
            <person name="Coope R."/>
            <person name="Wildung M.R."/>
            <person name="Ritland C.E."/>
            <person name="Bousquet J."/>
            <person name="Jones S.J."/>
            <person name="Bohlmann J."/>
            <person name="Birol I."/>
        </authorList>
    </citation>
    <scope>NUCLEOTIDE SEQUENCE [LARGE SCALE GENOMIC DNA]</scope>
    <source>
        <tissue evidence="1">Flushing bud</tissue>
    </source>
</reference>
<sequence>MDLLSLPRSWVGSLLVTSCISPARPIVMGISVLIQFMEQILKPASLPSSPMPFPPKLLVGLVPDRVG</sequence>
<evidence type="ECO:0000313" key="1">
    <source>
        <dbReference type="EMBL" id="KUM51265.1"/>
    </source>
</evidence>
<protein>
    <submittedName>
        <fullName evidence="1">Uncharacterized protein</fullName>
    </submittedName>
</protein>
<dbReference type="EMBL" id="LKAM01000001">
    <property type="protein sequence ID" value="KUM51265.1"/>
    <property type="molecule type" value="Genomic_DNA"/>
</dbReference>
<name>A0A101M5A1_PICGL</name>
<organism evidence="1">
    <name type="scientific">Picea glauca</name>
    <name type="common">White spruce</name>
    <name type="synonym">Pinus glauca</name>
    <dbReference type="NCBI Taxonomy" id="3330"/>
    <lineage>
        <taxon>Eukaryota</taxon>
        <taxon>Viridiplantae</taxon>
        <taxon>Streptophyta</taxon>
        <taxon>Embryophyta</taxon>
        <taxon>Tracheophyta</taxon>
        <taxon>Spermatophyta</taxon>
        <taxon>Pinopsida</taxon>
        <taxon>Pinidae</taxon>
        <taxon>Conifers I</taxon>
        <taxon>Pinales</taxon>
        <taxon>Pinaceae</taxon>
        <taxon>Picea</taxon>
    </lineage>
</organism>
<accession>A0A101M5A1</accession>
<geneLocation type="mitochondrion" evidence="1"/>
<proteinExistence type="predicted"/>
<dbReference type="AlphaFoldDB" id="A0A101M5A1"/>